<sequence>MNLNPEITTVSGVVEEIGPTIAGKQLERDSCSKYSFLLVKKDDGSFIRINNAVLESDMSTKIQLGSMVTFYTRKFRYASMPWKGKDNLILALEDHRGIHVSSFPTKKSIALTIIGLVIFSALWYGAASMFGAFLYDKGNRDPIWEFGMAFSTGLLAIMSLMLLSIAATLFSLVRLRADTVSLGAQLSPASRSSYGNSNLKEI</sequence>
<protein>
    <submittedName>
        <fullName evidence="2">Uncharacterized protein</fullName>
    </submittedName>
</protein>
<keyword evidence="1" id="KW-0472">Membrane</keyword>
<evidence type="ECO:0000313" key="2">
    <source>
        <dbReference type="EMBL" id="PRD44378.1"/>
    </source>
</evidence>
<keyword evidence="1" id="KW-1133">Transmembrane helix</keyword>
<keyword evidence="1" id="KW-0812">Transmembrane</keyword>
<keyword evidence="3" id="KW-1185">Reference proteome</keyword>
<dbReference type="RefSeq" id="WP_105741264.1">
    <property type="nucleotide sequence ID" value="NZ_PVBR01000004.1"/>
</dbReference>
<feature type="transmembrane region" description="Helical" evidence="1">
    <location>
        <begin position="109"/>
        <end position="135"/>
    </location>
</feature>
<dbReference type="EMBL" id="PVBR01000004">
    <property type="protein sequence ID" value="PRD44378.1"/>
    <property type="molecule type" value="Genomic_DNA"/>
</dbReference>
<evidence type="ECO:0000256" key="1">
    <source>
        <dbReference type="SAM" id="Phobius"/>
    </source>
</evidence>
<dbReference type="AlphaFoldDB" id="A0A2S9IV39"/>
<gene>
    <name evidence="2" type="ORF">C5748_07305</name>
</gene>
<name>A0A2S9IV39_9HYPH</name>
<feature type="transmembrane region" description="Helical" evidence="1">
    <location>
        <begin position="147"/>
        <end position="173"/>
    </location>
</feature>
<accession>A0A2S9IV39</accession>
<evidence type="ECO:0000313" key="3">
    <source>
        <dbReference type="Proteomes" id="UP000239434"/>
    </source>
</evidence>
<dbReference type="Proteomes" id="UP000239434">
    <property type="component" value="Unassembled WGS sequence"/>
</dbReference>
<proteinExistence type="predicted"/>
<comment type="caution">
    <text evidence="2">The sequence shown here is derived from an EMBL/GenBank/DDBJ whole genome shotgun (WGS) entry which is preliminary data.</text>
</comment>
<reference evidence="2 3" key="1">
    <citation type="submission" date="2018-02" db="EMBL/GenBank/DDBJ databases">
        <title>The draft genome of Phyllobacterium sp. 1N-3.</title>
        <authorList>
            <person name="Liu L."/>
            <person name="Li L."/>
            <person name="Zhang X."/>
            <person name="Wang T."/>
            <person name="Liang L."/>
        </authorList>
    </citation>
    <scope>NUCLEOTIDE SEQUENCE [LARGE SCALE GENOMIC DNA]</scope>
    <source>
        <strain evidence="2 3">1N-3</strain>
    </source>
</reference>
<organism evidence="2 3">
    <name type="scientific">Phyllobacterium phragmitis</name>
    <dbReference type="NCBI Taxonomy" id="2670329"/>
    <lineage>
        <taxon>Bacteria</taxon>
        <taxon>Pseudomonadati</taxon>
        <taxon>Pseudomonadota</taxon>
        <taxon>Alphaproteobacteria</taxon>
        <taxon>Hyphomicrobiales</taxon>
        <taxon>Phyllobacteriaceae</taxon>
        <taxon>Phyllobacterium</taxon>
    </lineage>
</organism>